<dbReference type="InterPro" id="IPR009875">
    <property type="entry name" value="PilZ_domain"/>
</dbReference>
<gene>
    <name evidence="3" type="ORF">GCM10022281_24620</name>
</gene>
<organism evidence="3 4">
    <name type="scientific">Sphingomonas rosea</name>
    <dbReference type="NCBI Taxonomy" id="335605"/>
    <lineage>
        <taxon>Bacteria</taxon>
        <taxon>Pseudomonadati</taxon>
        <taxon>Pseudomonadota</taxon>
        <taxon>Alphaproteobacteria</taxon>
        <taxon>Sphingomonadales</taxon>
        <taxon>Sphingomonadaceae</taxon>
        <taxon>Sphingomonas</taxon>
    </lineage>
</organism>
<evidence type="ECO:0000313" key="4">
    <source>
        <dbReference type="Proteomes" id="UP001424459"/>
    </source>
</evidence>
<feature type="region of interest" description="Disordered" evidence="1">
    <location>
        <begin position="26"/>
        <end position="49"/>
    </location>
</feature>
<evidence type="ECO:0000256" key="1">
    <source>
        <dbReference type="SAM" id="MobiDB-lite"/>
    </source>
</evidence>
<evidence type="ECO:0000313" key="3">
    <source>
        <dbReference type="EMBL" id="GAA4042506.1"/>
    </source>
</evidence>
<evidence type="ECO:0000259" key="2">
    <source>
        <dbReference type="Pfam" id="PF07238"/>
    </source>
</evidence>
<protein>
    <recommendedName>
        <fullName evidence="2">PilZ domain-containing protein</fullName>
    </recommendedName>
</protein>
<dbReference type="Proteomes" id="UP001424459">
    <property type="component" value="Unassembled WGS sequence"/>
</dbReference>
<reference evidence="4" key="1">
    <citation type="journal article" date="2019" name="Int. J. Syst. Evol. Microbiol.">
        <title>The Global Catalogue of Microorganisms (GCM) 10K type strain sequencing project: providing services to taxonomists for standard genome sequencing and annotation.</title>
        <authorList>
            <consortium name="The Broad Institute Genomics Platform"/>
            <consortium name="The Broad Institute Genome Sequencing Center for Infectious Disease"/>
            <person name="Wu L."/>
            <person name="Ma J."/>
        </authorList>
    </citation>
    <scope>NUCLEOTIDE SEQUENCE [LARGE SCALE GENOMIC DNA]</scope>
    <source>
        <strain evidence="4">JCM 17564</strain>
    </source>
</reference>
<feature type="domain" description="PilZ" evidence="2">
    <location>
        <begin position="75"/>
        <end position="143"/>
    </location>
</feature>
<dbReference type="Pfam" id="PF07238">
    <property type="entry name" value="PilZ"/>
    <property type="match status" value="1"/>
</dbReference>
<keyword evidence="4" id="KW-1185">Reference proteome</keyword>
<dbReference type="SUPFAM" id="SSF141371">
    <property type="entry name" value="PilZ domain-like"/>
    <property type="match status" value="2"/>
</dbReference>
<sequence>MVYANQRVKGGRQAMNEFREKLFGSKQESPLLKTKRPRAIEPHEDESFSDLSIPRETVRQANHRDGDRHRLEAKTVGLVHDGAEREVTLINLSGGGAMIEGAGELRLWDRIELCLGENNRVEAAVRWIKGDRIGLEFAHETRIDLEVEELADTLRDVLSRSFPDVALAEDAEPEAIAEPAPAPVEENAPAQQERALRHPLIWSGNVCYNHDTTPVRLRNISAGGALIEGVSGLPLGAELLLDLDAAGAIFATVTWAHGDTAGLKFHAPYDLKKLAEARPEIAAARWVAPDYLRDDRAANSPWASQWGRSDLAGLQRSLRKPRF</sequence>
<name>A0ABP7UFT6_9SPHN</name>
<dbReference type="EMBL" id="BAABBR010000001">
    <property type="protein sequence ID" value="GAA4042506.1"/>
    <property type="molecule type" value="Genomic_DNA"/>
</dbReference>
<comment type="caution">
    <text evidence="3">The sequence shown here is derived from an EMBL/GenBank/DDBJ whole genome shotgun (WGS) entry which is preliminary data.</text>
</comment>
<accession>A0ABP7UFT6</accession>
<proteinExistence type="predicted"/>